<dbReference type="Pfam" id="PF12836">
    <property type="entry name" value="HHH_3"/>
    <property type="match status" value="1"/>
</dbReference>
<dbReference type="EMBL" id="SHLC01000001">
    <property type="protein sequence ID" value="RZU65450.1"/>
    <property type="molecule type" value="Genomic_DNA"/>
</dbReference>
<dbReference type="PANTHER" id="PTHR21180:SF32">
    <property type="entry name" value="ENDONUCLEASE_EXONUCLEASE_PHOSPHATASE FAMILY DOMAIN-CONTAINING PROTEIN 1"/>
    <property type="match status" value="1"/>
</dbReference>
<gene>
    <name evidence="4" type="ORF">EV379_1784</name>
</gene>
<organism evidence="4 5">
    <name type="scientific">Microterricola gilva</name>
    <dbReference type="NCBI Taxonomy" id="393267"/>
    <lineage>
        <taxon>Bacteria</taxon>
        <taxon>Bacillati</taxon>
        <taxon>Actinomycetota</taxon>
        <taxon>Actinomycetes</taxon>
        <taxon>Micrococcales</taxon>
        <taxon>Microbacteriaceae</taxon>
        <taxon>Microterricola</taxon>
    </lineage>
</organism>
<comment type="caution">
    <text evidence="4">The sequence shown here is derived from an EMBL/GenBank/DDBJ whole genome shotgun (WGS) entry which is preliminary data.</text>
</comment>
<evidence type="ECO:0000256" key="2">
    <source>
        <dbReference type="SAM" id="Phobius"/>
    </source>
</evidence>
<dbReference type="GO" id="GO:0015628">
    <property type="term" value="P:protein secretion by the type II secretion system"/>
    <property type="evidence" value="ECO:0007669"/>
    <property type="project" value="TreeGrafter"/>
</dbReference>
<evidence type="ECO:0000256" key="1">
    <source>
        <dbReference type="SAM" id="MobiDB-lite"/>
    </source>
</evidence>
<keyword evidence="2" id="KW-0812">Transmembrane</keyword>
<dbReference type="SUPFAM" id="SSF47781">
    <property type="entry name" value="RuvA domain 2-like"/>
    <property type="match status" value="1"/>
</dbReference>
<dbReference type="InterPro" id="IPR010994">
    <property type="entry name" value="RuvA_2-like"/>
</dbReference>
<dbReference type="RefSeq" id="WP_130505806.1">
    <property type="nucleotide sequence ID" value="NZ_SHLC01000001.1"/>
</dbReference>
<feature type="transmembrane region" description="Helical" evidence="2">
    <location>
        <begin position="31"/>
        <end position="53"/>
    </location>
</feature>
<reference evidence="4 5" key="1">
    <citation type="submission" date="2019-02" db="EMBL/GenBank/DDBJ databases">
        <title>Sequencing the genomes of 1000 actinobacteria strains.</title>
        <authorList>
            <person name="Klenk H.-P."/>
        </authorList>
    </citation>
    <scope>NUCLEOTIDE SEQUENCE [LARGE SCALE GENOMIC DNA]</scope>
    <source>
        <strain evidence="4 5">DSM 18319</strain>
    </source>
</reference>
<dbReference type="OrthoDB" id="9758724at2"/>
<dbReference type="Proteomes" id="UP000291483">
    <property type="component" value="Unassembled WGS sequence"/>
</dbReference>
<name>A0A4Q8ALK2_9MICO</name>
<feature type="domain" description="Helix-hairpin-helix DNA-binding motif class 1" evidence="3">
    <location>
        <begin position="209"/>
        <end position="228"/>
    </location>
</feature>
<protein>
    <submittedName>
        <fullName evidence="4">Competence protein ComEA</fullName>
    </submittedName>
</protein>
<evidence type="ECO:0000313" key="5">
    <source>
        <dbReference type="Proteomes" id="UP000291483"/>
    </source>
</evidence>
<accession>A0A4Q8ALK2</accession>
<keyword evidence="2" id="KW-1133">Transmembrane helix</keyword>
<evidence type="ECO:0000313" key="4">
    <source>
        <dbReference type="EMBL" id="RZU65450.1"/>
    </source>
</evidence>
<feature type="region of interest" description="Disordered" evidence="1">
    <location>
        <begin position="145"/>
        <end position="168"/>
    </location>
</feature>
<dbReference type="PANTHER" id="PTHR21180">
    <property type="entry name" value="ENDONUCLEASE/EXONUCLEASE/PHOSPHATASE FAMILY DOMAIN-CONTAINING PROTEIN 1"/>
    <property type="match status" value="1"/>
</dbReference>
<dbReference type="GO" id="GO:0006281">
    <property type="term" value="P:DNA repair"/>
    <property type="evidence" value="ECO:0007669"/>
    <property type="project" value="InterPro"/>
</dbReference>
<keyword evidence="2" id="KW-0472">Membrane</keyword>
<dbReference type="InterPro" id="IPR003583">
    <property type="entry name" value="Hlx-hairpin-Hlx_DNA-bd_motif"/>
</dbReference>
<dbReference type="InterPro" id="IPR051675">
    <property type="entry name" value="Endo/Exo/Phosphatase_dom_1"/>
</dbReference>
<feature type="domain" description="Helix-hairpin-helix DNA-binding motif class 1" evidence="3">
    <location>
        <begin position="179"/>
        <end position="198"/>
    </location>
</feature>
<dbReference type="SMART" id="SM00278">
    <property type="entry name" value="HhH1"/>
    <property type="match status" value="2"/>
</dbReference>
<dbReference type="InterPro" id="IPR019554">
    <property type="entry name" value="Soluble_ligand-bd"/>
</dbReference>
<dbReference type="Gene3D" id="3.10.560.10">
    <property type="entry name" value="Outer membrane lipoprotein wza domain like"/>
    <property type="match status" value="1"/>
</dbReference>
<feature type="compositionally biased region" description="Gly residues" evidence="1">
    <location>
        <begin position="157"/>
        <end position="167"/>
    </location>
</feature>
<dbReference type="Pfam" id="PF10531">
    <property type="entry name" value="SLBB"/>
    <property type="match status" value="1"/>
</dbReference>
<dbReference type="GO" id="GO:0015627">
    <property type="term" value="C:type II protein secretion system complex"/>
    <property type="evidence" value="ECO:0007669"/>
    <property type="project" value="TreeGrafter"/>
</dbReference>
<dbReference type="GO" id="GO:0003677">
    <property type="term" value="F:DNA binding"/>
    <property type="evidence" value="ECO:0007669"/>
    <property type="project" value="InterPro"/>
</dbReference>
<sequence>MEPPASPDADAAAALATLAPSARAPSRRTRLGIGAAIVLFILALLAAVAITAFGGSGVDETVPLAGPERATGPPATPDAAEGGARIYVHVLGAVGSAGLYELADGSRVIDVIAAAGGFADDADPAGVNLARPLADGEQLRVPRAGEVPVAPPQLGGTDSGAGTGGAASGPVSLNSATLAELETLPRIGPALAQRILDWREANGGFSTIDDLRNVTGIGQKTFDGLKDHVTL</sequence>
<evidence type="ECO:0000259" key="3">
    <source>
        <dbReference type="SMART" id="SM00278"/>
    </source>
</evidence>
<dbReference type="Gene3D" id="1.10.150.320">
    <property type="entry name" value="Photosystem II 12 kDa extrinsic protein"/>
    <property type="match status" value="1"/>
</dbReference>
<dbReference type="AlphaFoldDB" id="A0A4Q8ALK2"/>
<keyword evidence="5" id="KW-1185">Reference proteome</keyword>
<proteinExistence type="predicted"/>